<comment type="similarity">
    <text evidence="2">Belongs to the NPH3 family.</text>
</comment>
<reference evidence="4 5" key="1">
    <citation type="journal article" date="2017" name="Nat. Commun.">
        <title>Genome assembly with in vitro proximity ligation data and whole-genome triplication in lettuce.</title>
        <authorList>
            <person name="Reyes-Chin-Wo S."/>
            <person name="Wang Z."/>
            <person name="Yang X."/>
            <person name="Kozik A."/>
            <person name="Arikit S."/>
            <person name="Song C."/>
            <person name="Xia L."/>
            <person name="Froenicke L."/>
            <person name="Lavelle D.O."/>
            <person name="Truco M.J."/>
            <person name="Xia R."/>
            <person name="Zhu S."/>
            <person name="Xu C."/>
            <person name="Xu H."/>
            <person name="Xu X."/>
            <person name="Cox K."/>
            <person name="Korf I."/>
            <person name="Meyers B.C."/>
            <person name="Michelmore R.W."/>
        </authorList>
    </citation>
    <scope>NUCLEOTIDE SEQUENCE [LARGE SCALE GENOMIC DNA]</scope>
    <source>
        <strain evidence="5">cv. Salinas</strain>
        <tissue evidence="4">Seedlings</tissue>
    </source>
</reference>
<evidence type="ECO:0000256" key="2">
    <source>
        <dbReference type="PROSITE-ProRule" id="PRU00982"/>
    </source>
</evidence>
<evidence type="ECO:0000256" key="1">
    <source>
        <dbReference type="ARBA" id="ARBA00022786"/>
    </source>
</evidence>
<dbReference type="PROSITE" id="PS51649">
    <property type="entry name" value="NPH3"/>
    <property type="match status" value="1"/>
</dbReference>
<proteinExistence type="inferred from homology"/>
<dbReference type="Proteomes" id="UP000235145">
    <property type="component" value="Unassembled WGS sequence"/>
</dbReference>
<dbReference type="Pfam" id="PF03000">
    <property type="entry name" value="NPH3"/>
    <property type="match status" value="1"/>
</dbReference>
<dbReference type="EMBL" id="NBSK02000008">
    <property type="protein sequence ID" value="KAJ0190389.1"/>
    <property type="molecule type" value="Genomic_DNA"/>
</dbReference>
<evidence type="ECO:0000313" key="5">
    <source>
        <dbReference type="Proteomes" id="UP000235145"/>
    </source>
</evidence>
<keyword evidence="5" id="KW-1185">Reference proteome</keyword>
<dbReference type="AlphaFoldDB" id="A0A9R1WXN0"/>
<dbReference type="InterPro" id="IPR043454">
    <property type="entry name" value="NPH3/RPT2-like"/>
</dbReference>
<name>A0A9R1WXN0_LACSA</name>
<accession>A0A9R1WXN0</accession>
<dbReference type="PANTHER" id="PTHR32370">
    <property type="entry name" value="OS12G0117600 PROTEIN"/>
    <property type="match status" value="1"/>
</dbReference>
<dbReference type="InterPro" id="IPR027356">
    <property type="entry name" value="NPH3_dom"/>
</dbReference>
<evidence type="ECO:0000313" key="4">
    <source>
        <dbReference type="EMBL" id="KAJ0190389.1"/>
    </source>
</evidence>
<keyword evidence="1" id="KW-0833">Ubl conjugation pathway</keyword>
<comment type="caution">
    <text evidence="4">The sequence shown here is derived from an EMBL/GenBank/DDBJ whole genome shotgun (WGS) entry which is preliminary data.</text>
</comment>
<evidence type="ECO:0000259" key="3">
    <source>
        <dbReference type="PROSITE" id="PS51649"/>
    </source>
</evidence>
<organism evidence="4 5">
    <name type="scientific">Lactuca sativa</name>
    <name type="common">Garden lettuce</name>
    <dbReference type="NCBI Taxonomy" id="4236"/>
    <lineage>
        <taxon>Eukaryota</taxon>
        <taxon>Viridiplantae</taxon>
        <taxon>Streptophyta</taxon>
        <taxon>Embryophyta</taxon>
        <taxon>Tracheophyta</taxon>
        <taxon>Spermatophyta</taxon>
        <taxon>Magnoliopsida</taxon>
        <taxon>eudicotyledons</taxon>
        <taxon>Gunneridae</taxon>
        <taxon>Pentapetalae</taxon>
        <taxon>asterids</taxon>
        <taxon>campanulids</taxon>
        <taxon>Asterales</taxon>
        <taxon>Asteraceae</taxon>
        <taxon>Cichorioideae</taxon>
        <taxon>Cichorieae</taxon>
        <taxon>Lactucinae</taxon>
        <taxon>Lactuca</taxon>
    </lineage>
</organism>
<sequence>MVANLIDNYLAEVASDVNLKLKKFQSLVATVTDFARSIDEGIYRAIDIYLKQKFKLKWRNLVIVILQAHPWLIDSNWELLCRLMAYQKLSLEASTHAAQNERLPLRFIVHGSLLQEAPAADICCRLLLCLLKLQLTDIPEQHVLPESGNVHFFPFVWIESPREEHERKK</sequence>
<feature type="domain" description="NPH3" evidence="3">
    <location>
        <begin position="1"/>
        <end position="118"/>
    </location>
</feature>
<protein>
    <recommendedName>
        <fullName evidence="3">NPH3 domain-containing protein</fullName>
    </recommendedName>
</protein>
<gene>
    <name evidence="4" type="ORF">LSAT_V11C800419690</name>
</gene>